<dbReference type="eggNOG" id="COG1234">
    <property type="taxonomic scope" value="Bacteria"/>
</dbReference>
<dbReference type="InParanoid" id="Q7UKX6"/>
<protein>
    <submittedName>
        <fullName evidence="1">Uncharacterized protein</fullName>
    </submittedName>
</protein>
<dbReference type="OrthoDB" id="9800940at2"/>
<reference evidence="1 2" key="1">
    <citation type="journal article" date="2003" name="Proc. Natl. Acad. Sci. U.S.A.">
        <title>Complete genome sequence of the marine planctomycete Pirellula sp. strain 1.</title>
        <authorList>
            <person name="Gloeckner F.O."/>
            <person name="Kube M."/>
            <person name="Bauer M."/>
            <person name="Teeling H."/>
            <person name="Lombardot T."/>
            <person name="Ludwig W."/>
            <person name="Gade D."/>
            <person name="Beck A."/>
            <person name="Borzym K."/>
            <person name="Heitmann K."/>
            <person name="Rabus R."/>
            <person name="Schlesner H."/>
            <person name="Amann R."/>
            <person name="Reinhardt R."/>
        </authorList>
    </citation>
    <scope>NUCLEOTIDE SEQUENCE [LARGE SCALE GENOMIC DNA]</scope>
    <source>
        <strain evidence="2">DSM 10527 / NCIMB 13988 / SH1</strain>
    </source>
</reference>
<dbReference type="STRING" id="243090.RB9875"/>
<evidence type="ECO:0000313" key="1">
    <source>
        <dbReference type="EMBL" id="CAD76504.1"/>
    </source>
</evidence>
<evidence type="ECO:0000313" key="2">
    <source>
        <dbReference type="Proteomes" id="UP000001025"/>
    </source>
</evidence>
<organism evidence="1 2">
    <name type="scientific">Rhodopirellula baltica (strain DSM 10527 / NCIMB 13988 / SH1)</name>
    <dbReference type="NCBI Taxonomy" id="243090"/>
    <lineage>
        <taxon>Bacteria</taxon>
        <taxon>Pseudomonadati</taxon>
        <taxon>Planctomycetota</taxon>
        <taxon>Planctomycetia</taxon>
        <taxon>Pirellulales</taxon>
        <taxon>Pirellulaceae</taxon>
        <taxon>Rhodopirellula</taxon>
    </lineage>
</organism>
<name>Q7UKX6_RHOBA</name>
<dbReference type="PANTHER" id="PTHR46504:SF2">
    <property type="entry name" value="TRNASE Z TRZ1"/>
    <property type="match status" value="1"/>
</dbReference>
<dbReference type="PANTHER" id="PTHR46504">
    <property type="entry name" value="TRNASE Z TRZ1"/>
    <property type="match status" value="1"/>
</dbReference>
<dbReference type="SUPFAM" id="SSF56281">
    <property type="entry name" value="Metallo-hydrolase/oxidoreductase"/>
    <property type="match status" value="1"/>
</dbReference>
<dbReference type="Proteomes" id="UP000001025">
    <property type="component" value="Chromosome"/>
</dbReference>
<dbReference type="KEGG" id="rba:RB9875"/>
<dbReference type="EnsemblBacteria" id="CAD76504">
    <property type="protein sequence ID" value="CAD76504"/>
    <property type="gene ID" value="RB9875"/>
</dbReference>
<keyword evidence="2" id="KW-1185">Reference proteome</keyword>
<dbReference type="AlphaFoldDB" id="Q7UKX6"/>
<proteinExistence type="predicted"/>
<dbReference type="PATRIC" id="fig|243090.15.peg.4751"/>
<gene>
    <name evidence="1" type="ordered locus">RB9875</name>
</gene>
<dbReference type="Gene3D" id="3.60.15.10">
    <property type="entry name" value="Ribonuclease Z/Hydroxyacylglutathione hydrolase-like"/>
    <property type="match status" value="1"/>
</dbReference>
<dbReference type="InterPro" id="IPR036866">
    <property type="entry name" value="RibonucZ/Hydroxyglut_hydro"/>
</dbReference>
<sequence>MMVDNIPILSHVHDGLTIEGYSRAAVQTCWRVNELKLLFDVGVQPWDFMGTPTMFISHAHLDHIAALPAYVSRRRMMKMDPPVIYLPDSAVDMAWKMLQTFRSLDRGAMPCELVGLLDGDETKIGREYVVKSMNVHHTIDALGFIVYQRRHKLKPEYLDLPGEKIRDLKMAGTEITTEQRVPVFAYTGDTSPKGLDNNPEFYESKILISELTFAAPEHRRSKIHKHGHMHVDDYRERADNFKNELIIGSHASTRYTDVQIRRFVKKALPGMLDDRLKLWI</sequence>
<dbReference type="HOGENOM" id="CLU_054121_0_0_0"/>
<dbReference type="EMBL" id="BX294150">
    <property type="protein sequence ID" value="CAD76504.1"/>
    <property type="molecule type" value="Genomic_DNA"/>
</dbReference>
<accession>Q7UKX6</accession>